<comment type="caution">
    <text evidence="2">The sequence shown here is derived from an EMBL/GenBank/DDBJ whole genome shotgun (WGS) entry which is preliminary data.</text>
</comment>
<sequence>MRKQIMTALLTLSLVGTLSSCSLVGFWLSGCGGEKADLVVVNESSAVIDGISVTESSQTKSVSSEDGSGLLECGESYGLELAGTGECVVVLFDCWQRELARSYLEFQGERLFLTLKDWGTMTCTTENTMK</sequence>
<keyword evidence="1" id="KW-0732">Signal</keyword>
<dbReference type="AlphaFoldDB" id="A0A8J6JAH6"/>
<dbReference type="PROSITE" id="PS51257">
    <property type="entry name" value="PROKAR_LIPOPROTEIN"/>
    <property type="match status" value="1"/>
</dbReference>
<evidence type="ECO:0000256" key="1">
    <source>
        <dbReference type="SAM" id="SignalP"/>
    </source>
</evidence>
<dbReference type="EMBL" id="JACOPO010000009">
    <property type="protein sequence ID" value="MBC5723495.1"/>
    <property type="molecule type" value="Genomic_DNA"/>
</dbReference>
<protein>
    <recommendedName>
        <fullName evidence="4">Lipoprotein</fullName>
    </recommendedName>
</protein>
<keyword evidence="3" id="KW-1185">Reference proteome</keyword>
<evidence type="ECO:0000313" key="2">
    <source>
        <dbReference type="EMBL" id="MBC5723495.1"/>
    </source>
</evidence>
<reference evidence="2" key="1">
    <citation type="submission" date="2020-08" db="EMBL/GenBank/DDBJ databases">
        <title>Genome public.</title>
        <authorList>
            <person name="Liu C."/>
            <person name="Sun Q."/>
        </authorList>
    </citation>
    <scope>NUCLEOTIDE SEQUENCE</scope>
    <source>
        <strain evidence="2">NSJ-23</strain>
    </source>
</reference>
<dbReference type="RefSeq" id="WP_147571955.1">
    <property type="nucleotide sequence ID" value="NZ_JACOPO010000009.1"/>
</dbReference>
<evidence type="ECO:0008006" key="4">
    <source>
        <dbReference type="Google" id="ProtNLM"/>
    </source>
</evidence>
<evidence type="ECO:0000313" key="3">
    <source>
        <dbReference type="Proteomes" id="UP000628736"/>
    </source>
</evidence>
<feature type="chain" id="PRO_5039194438" description="Lipoprotein" evidence="1">
    <location>
        <begin position="23"/>
        <end position="130"/>
    </location>
</feature>
<dbReference type="Proteomes" id="UP000628736">
    <property type="component" value="Unassembled WGS sequence"/>
</dbReference>
<gene>
    <name evidence="2" type="ORF">H8S11_11815</name>
</gene>
<name>A0A8J6JAH6_9FIRM</name>
<proteinExistence type="predicted"/>
<feature type="signal peptide" evidence="1">
    <location>
        <begin position="1"/>
        <end position="22"/>
    </location>
</feature>
<accession>A0A8J6JAH6</accession>
<organism evidence="2 3">
    <name type="scientific">Flintibacter hominis</name>
    <dbReference type="NCBI Taxonomy" id="2763048"/>
    <lineage>
        <taxon>Bacteria</taxon>
        <taxon>Bacillati</taxon>
        <taxon>Bacillota</taxon>
        <taxon>Clostridia</taxon>
        <taxon>Eubacteriales</taxon>
        <taxon>Flintibacter</taxon>
    </lineage>
</organism>